<feature type="domain" description="ABC transporter" evidence="5">
    <location>
        <begin position="10"/>
        <end position="257"/>
    </location>
</feature>
<dbReference type="InterPro" id="IPR027417">
    <property type="entry name" value="P-loop_NTPase"/>
</dbReference>
<dbReference type="SUPFAM" id="SSF52540">
    <property type="entry name" value="P-loop containing nucleoside triphosphate hydrolases"/>
    <property type="match status" value="2"/>
</dbReference>
<keyword evidence="3" id="KW-0547">Nucleotide-binding</keyword>
<dbReference type="NCBIfam" id="NF007739">
    <property type="entry name" value="PRK10419.1"/>
    <property type="match status" value="2"/>
</dbReference>
<gene>
    <name evidence="6" type="ORF">AK829_07645</name>
</gene>
<dbReference type="InterPro" id="IPR003439">
    <property type="entry name" value="ABC_transporter-like_ATP-bd"/>
</dbReference>
<evidence type="ECO:0000256" key="3">
    <source>
        <dbReference type="ARBA" id="ARBA00022741"/>
    </source>
</evidence>
<dbReference type="PANTHER" id="PTHR43776">
    <property type="entry name" value="TRANSPORT ATP-BINDING PROTEIN"/>
    <property type="match status" value="1"/>
</dbReference>
<dbReference type="InterPro" id="IPR013563">
    <property type="entry name" value="Oligopep_ABC_C"/>
</dbReference>
<dbReference type="Pfam" id="PF08352">
    <property type="entry name" value="oligo_HPY"/>
    <property type="match status" value="1"/>
</dbReference>
<sequence>MSTPENNPLLSVEGLTVSYGGKDPVVQDVSFAVEAGKITAIVGESGSGKTTSAMASIGLLDPSAHIHSGTVLFKGEDITGATNAQWRQLRGVHIGLVPQDPNNSLNPLKTIGASVEDGMAIHGIGDAASRKERTLALLERVGIDDPERRYAQYPHELSGGMKQRVLIAAAVALEPQVIIADEPTSALDVTVQKTILDLLDEMRAELGLGIVLITHDLAVAGDRADDVVIMQRGRVVERGPAGEVLANPTQEYSRRLLDNAPSLAVADAYHRPSPSAETLLSVEGLSKQFGDFTAIENISFEVKRGSTHALVGGSGSGKTTTGRAIAMFNQPTAGTVTLDGTDLTQLTPREKRAMRARVQMVYQNPYASLDPKMRIRDIVAEPVRNLHGVSKSKSLKLAEEYLDRVALDPSVFAQRMPAQLSGGQRQRVAIARALIVQPELVVLDEAVSALDVTVQAQILELLEQLQRELGLTYVFISHDLAVVRQISDTVSVFHRGRQVETGPTDTVFTHPRHEVTRELIDAIPGSVFRARQLGEFVV</sequence>
<dbReference type="PATRIC" id="fig|156976.3.peg.1529"/>
<protein>
    <submittedName>
        <fullName evidence="6">ABC transporter ATP-binding protein</fullName>
    </submittedName>
</protein>
<accession>A0A0K1RC91</accession>
<dbReference type="RefSeq" id="WP_052205312.1">
    <property type="nucleotide sequence ID" value="NZ_CP012342.1"/>
</dbReference>
<feature type="domain" description="ABC transporter" evidence="5">
    <location>
        <begin position="280"/>
        <end position="520"/>
    </location>
</feature>
<dbReference type="GO" id="GO:0016887">
    <property type="term" value="F:ATP hydrolysis activity"/>
    <property type="evidence" value="ECO:0007669"/>
    <property type="project" value="InterPro"/>
</dbReference>
<dbReference type="SMART" id="SM00382">
    <property type="entry name" value="AAA"/>
    <property type="match status" value="2"/>
</dbReference>
<dbReference type="GO" id="GO:0005524">
    <property type="term" value="F:ATP binding"/>
    <property type="evidence" value="ECO:0007669"/>
    <property type="project" value="UniProtKB-KW"/>
</dbReference>
<dbReference type="Proteomes" id="UP000060016">
    <property type="component" value="Chromosome"/>
</dbReference>
<dbReference type="Pfam" id="PF00005">
    <property type="entry name" value="ABC_tran"/>
    <property type="match status" value="2"/>
</dbReference>
<keyword evidence="2" id="KW-0813">Transport</keyword>
<evidence type="ECO:0000313" key="7">
    <source>
        <dbReference type="Proteomes" id="UP000060016"/>
    </source>
</evidence>
<evidence type="ECO:0000256" key="2">
    <source>
        <dbReference type="ARBA" id="ARBA00022448"/>
    </source>
</evidence>
<dbReference type="CDD" id="cd03257">
    <property type="entry name" value="ABC_NikE_OppD_transporters"/>
    <property type="match status" value="2"/>
</dbReference>
<dbReference type="InterPro" id="IPR050319">
    <property type="entry name" value="ABC_transp_ATP-bind"/>
</dbReference>
<dbReference type="GO" id="GO:0055085">
    <property type="term" value="P:transmembrane transport"/>
    <property type="evidence" value="ECO:0007669"/>
    <property type="project" value="UniProtKB-ARBA"/>
</dbReference>
<dbReference type="PROSITE" id="PS50893">
    <property type="entry name" value="ABC_TRANSPORTER_2"/>
    <property type="match status" value="2"/>
</dbReference>
<comment type="similarity">
    <text evidence="1">Belongs to the ABC transporter superfamily.</text>
</comment>
<keyword evidence="4 6" id="KW-0067">ATP-binding</keyword>
<dbReference type="STRING" id="156976.AK829_07645"/>
<evidence type="ECO:0000256" key="4">
    <source>
        <dbReference type="ARBA" id="ARBA00022840"/>
    </source>
</evidence>
<proteinExistence type="inferred from homology"/>
<evidence type="ECO:0000259" key="5">
    <source>
        <dbReference type="PROSITE" id="PS50893"/>
    </source>
</evidence>
<dbReference type="PROSITE" id="PS00211">
    <property type="entry name" value="ABC_TRANSPORTER_1"/>
    <property type="match status" value="2"/>
</dbReference>
<dbReference type="GO" id="GO:0015833">
    <property type="term" value="P:peptide transport"/>
    <property type="evidence" value="ECO:0007669"/>
    <property type="project" value="InterPro"/>
</dbReference>
<reference evidence="6 7" key="1">
    <citation type="submission" date="2015-08" db="EMBL/GenBank/DDBJ databases">
        <authorList>
            <person name="Babu N.S."/>
            <person name="Beckwith C.J."/>
            <person name="Beseler K.G."/>
            <person name="Brison A."/>
            <person name="Carone J.V."/>
            <person name="Caskin T.P."/>
            <person name="Diamond M."/>
            <person name="Durham M.E."/>
            <person name="Foxe J.M."/>
            <person name="Go M."/>
            <person name="Henderson B.A."/>
            <person name="Jones I.B."/>
            <person name="McGettigan J.A."/>
            <person name="Micheletti S.J."/>
            <person name="Nasrallah M.E."/>
            <person name="Ortiz D."/>
            <person name="Piller C.R."/>
            <person name="Privatt S.R."/>
            <person name="Schneider S.L."/>
            <person name="Sharp S."/>
            <person name="Smith T.C."/>
            <person name="Stanton J.D."/>
            <person name="Ullery H.E."/>
            <person name="Wilson R.J."/>
            <person name="Serrano M.G."/>
            <person name="Buck G."/>
            <person name="Lee V."/>
            <person name="Wang Y."/>
            <person name="Carvalho R."/>
            <person name="Voegtly L."/>
            <person name="Shi R."/>
            <person name="Duckworth R."/>
            <person name="Johnson A."/>
            <person name="Loviza R."/>
            <person name="Walstead R."/>
            <person name="Shah Z."/>
            <person name="Kiflezghi M."/>
            <person name="Wade K."/>
            <person name="Ball S.L."/>
            <person name="Bradley K.W."/>
            <person name="Asai D.J."/>
            <person name="Bowman C.A."/>
            <person name="Russell D.A."/>
            <person name="Pope W.H."/>
            <person name="Jacobs-Sera D."/>
            <person name="Hendrix R.W."/>
            <person name="Hatfull G.F."/>
        </authorList>
    </citation>
    <scope>NUCLEOTIDE SEQUENCE [LARGE SCALE GENOMIC DNA]</scope>
    <source>
        <strain evidence="6 7">PUDD_83A45</strain>
    </source>
</reference>
<dbReference type="NCBIfam" id="NF008453">
    <property type="entry name" value="PRK11308.1"/>
    <property type="match status" value="2"/>
</dbReference>
<dbReference type="InterPro" id="IPR003593">
    <property type="entry name" value="AAA+_ATPase"/>
</dbReference>
<dbReference type="EMBL" id="CP012342">
    <property type="protein sequence ID" value="AKV59045.1"/>
    <property type="molecule type" value="Genomic_DNA"/>
</dbReference>
<organism evidence="6 7">
    <name type="scientific">Corynebacterium riegelii</name>
    <dbReference type="NCBI Taxonomy" id="156976"/>
    <lineage>
        <taxon>Bacteria</taxon>
        <taxon>Bacillati</taxon>
        <taxon>Actinomycetota</taxon>
        <taxon>Actinomycetes</taxon>
        <taxon>Mycobacteriales</taxon>
        <taxon>Corynebacteriaceae</taxon>
        <taxon>Corynebacterium</taxon>
    </lineage>
</organism>
<evidence type="ECO:0000256" key="1">
    <source>
        <dbReference type="ARBA" id="ARBA00005417"/>
    </source>
</evidence>
<name>A0A0K1RC91_9CORY</name>
<dbReference type="PANTHER" id="PTHR43776:SF7">
    <property type="entry name" value="D,D-DIPEPTIDE TRANSPORT ATP-BINDING PROTEIN DDPF-RELATED"/>
    <property type="match status" value="1"/>
</dbReference>
<keyword evidence="7" id="KW-1185">Reference proteome</keyword>
<dbReference type="Gene3D" id="3.40.50.300">
    <property type="entry name" value="P-loop containing nucleotide triphosphate hydrolases"/>
    <property type="match status" value="2"/>
</dbReference>
<evidence type="ECO:0000313" key="6">
    <source>
        <dbReference type="EMBL" id="AKV59045.1"/>
    </source>
</evidence>
<dbReference type="KEGG" id="crie:AK829_07645"/>
<dbReference type="InterPro" id="IPR017871">
    <property type="entry name" value="ABC_transporter-like_CS"/>
</dbReference>
<dbReference type="AlphaFoldDB" id="A0A0K1RC91"/>